<dbReference type="GO" id="GO:0008270">
    <property type="term" value="F:zinc ion binding"/>
    <property type="evidence" value="ECO:0007669"/>
    <property type="project" value="InterPro"/>
</dbReference>
<dbReference type="RefSeq" id="WP_063681970.1">
    <property type="nucleotide sequence ID" value="NZ_LSEF01000114.1"/>
</dbReference>
<evidence type="ECO:0000256" key="3">
    <source>
        <dbReference type="ARBA" id="ARBA00022723"/>
    </source>
</evidence>
<feature type="domain" description="Extradiol ring-cleavage dioxygenase class III enzyme subunit B" evidence="6">
    <location>
        <begin position="8"/>
        <end position="246"/>
    </location>
</feature>
<dbReference type="CDD" id="cd07363">
    <property type="entry name" value="45_DOPA_Dioxygenase"/>
    <property type="match status" value="1"/>
</dbReference>
<keyword evidence="5" id="KW-0560">Oxidoreductase</keyword>
<comment type="similarity">
    <text evidence="2">Belongs to the DODA-type extradiol aromatic ring-opening dioxygenase family.</text>
</comment>
<dbReference type="PANTHER" id="PTHR30096">
    <property type="entry name" value="4,5-DOPA DIOXYGENASE EXTRADIOL-LIKE PROTEIN"/>
    <property type="match status" value="1"/>
</dbReference>
<gene>
    <name evidence="7" type="ORF">AXW67_30455</name>
</gene>
<dbReference type="PANTHER" id="PTHR30096:SF0">
    <property type="entry name" value="4,5-DOPA DIOXYGENASE EXTRADIOL-LIKE PROTEIN"/>
    <property type="match status" value="1"/>
</dbReference>
<name>A0A176YKA9_9BRAD</name>
<reference evidence="7 8" key="1">
    <citation type="submission" date="2016-02" db="EMBL/GenBank/DDBJ databases">
        <title>Draft genome sequence of the strain BR 10247T Bradyrhizobium neotropicale isolated from nodules of Centrolobium paraense.</title>
        <authorList>
            <person name="Simoes-Araujo J.L."/>
            <person name="Barauna A.C."/>
            <person name="Silva K."/>
            <person name="Zilli J.E."/>
        </authorList>
    </citation>
    <scope>NUCLEOTIDE SEQUENCE [LARGE SCALE GENOMIC DNA]</scope>
    <source>
        <strain evidence="7 8">BR 10247</strain>
    </source>
</reference>
<evidence type="ECO:0000256" key="5">
    <source>
        <dbReference type="ARBA" id="ARBA00023002"/>
    </source>
</evidence>
<dbReference type="Proteomes" id="UP000077173">
    <property type="component" value="Unassembled WGS sequence"/>
</dbReference>
<accession>A0A176YKA9</accession>
<dbReference type="GO" id="GO:0016702">
    <property type="term" value="F:oxidoreductase activity, acting on single donors with incorporation of molecular oxygen, incorporation of two atoms of oxygen"/>
    <property type="evidence" value="ECO:0007669"/>
    <property type="project" value="UniProtKB-ARBA"/>
</dbReference>
<keyword evidence="8" id="KW-1185">Reference proteome</keyword>
<dbReference type="EMBL" id="LSEF01000114">
    <property type="protein sequence ID" value="OAF07378.1"/>
    <property type="molecule type" value="Genomic_DNA"/>
</dbReference>
<dbReference type="GO" id="GO:0008198">
    <property type="term" value="F:ferrous iron binding"/>
    <property type="evidence" value="ECO:0007669"/>
    <property type="project" value="InterPro"/>
</dbReference>
<comment type="cofactor">
    <cofactor evidence="1">
        <name>Zn(2+)</name>
        <dbReference type="ChEBI" id="CHEBI:29105"/>
    </cofactor>
</comment>
<proteinExistence type="inferred from homology"/>
<sequence length="278" mass="30592">MTPQRLPTYYISHGGGPWPYMDDDMRQRFDQLEASLLSIRNEWGEAARAVLIVSGHWETTEFCVSSAAHPGMVFDYYGFPEHLYHIKYDAPGSPELAMRTRAMLQAGGVACESDAERGFDHGTFSLMKPLCPSGELPIVQLSIKQDLDSQAHLSVGRLLAPLRDEGVVIIGSGSSFHNLGLRGPAAIEPSRQFDDWLQQTLLATSTAERRRRVAAWKLAPNARIAHPREDHLIPLMVALGAADEEAAALVYNQADFFGSWTLSSFRFGEPVPVGAQAA</sequence>
<evidence type="ECO:0000256" key="4">
    <source>
        <dbReference type="ARBA" id="ARBA00022833"/>
    </source>
</evidence>
<evidence type="ECO:0000259" key="6">
    <source>
        <dbReference type="Pfam" id="PF02900"/>
    </source>
</evidence>
<keyword evidence="7" id="KW-0223">Dioxygenase</keyword>
<evidence type="ECO:0000313" key="7">
    <source>
        <dbReference type="EMBL" id="OAF07378.1"/>
    </source>
</evidence>
<evidence type="ECO:0000256" key="2">
    <source>
        <dbReference type="ARBA" id="ARBA00007581"/>
    </source>
</evidence>
<dbReference type="InterPro" id="IPR014436">
    <property type="entry name" value="Extradiol_dOase_DODA"/>
</dbReference>
<keyword evidence="4" id="KW-0862">Zinc</keyword>
<dbReference type="SUPFAM" id="SSF53213">
    <property type="entry name" value="LigB-like"/>
    <property type="match status" value="1"/>
</dbReference>
<protein>
    <submittedName>
        <fullName evidence="7">Dioxygenase</fullName>
    </submittedName>
</protein>
<dbReference type="Pfam" id="PF02900">
    <property type="entry name" value="LigB"/>
    <property type="match status" value="1"/>
</dbReference>
<dbReference type="AlphaFoldDB" id="A0A176YKA9"/>
<evidence type="ECO:0000313" key="8">
    <source>
        <dbReference type="Proteomes" id="UP000077173"/>
    </source>
</evidence>
<dbReference type="PIRSF" id="PIRSF006157">
    <property type="entry name" value="Doxgns_DODA"/>
    <property type="match status" value="1"/>
</dbReference>
<comment type="caution">
    <text evidence="7">The sequence shown here is derived from an EMBL/GenBank/DDBJ whole genome shotgun (WGS) entry which is preliminary data.</text>
</comment>
<evidence type="ECO:0000256" key="1">
    <source>
        <dbReference type="ARBA" id="ARBA00001947"/>
    </source>
</evidence>
<keyword evidence="3" id="KW-0479">Metal-binding</keyword>
<organism evidence="7 8">
    <name type="scientific">Bradyrhizobium neotropicale</name>
    <dbReference type="NCBI Taxonomy" id="1497615"/>
    <lineage>
        <taxon>Bacteria</taxon>
        <taxon>Pseudomonadati</taxon>
        <taxon>Pseudomonadota</taxon>
        <taxon>Alphaproteobacteria</taxon>
        <taxon>Hyphomicrobiales</taxon>
        <taxon>Nitrobacteraceae</taxon>
        <taxon>Bradyrhizobium</taxon>
    </lineage>
</organism>
<dbReference type="InterPro" id="IPR004183">
    <property type="entry name" value="Xdiol_dOase_suB"/>
</dbReference>
<dbReference type="Gene3D" id="3.40.830.10">
    <property type="entry name" value="LigB-like"/>
    <property type="match status" value="1"/>
</dbReference>